<evidence type="ECO:0000256" key="6">
    <source>
        <dbReference type="ARBA" id="ARBA00022989"/>
    </source>
</evidence>
<dbReference type="Proteomes" id="UP001589627">
    <property type="component" value="Unassembled WGS sequence"/>
</dbReference>
<reference evidence="9 10" key="1">
    <citation type="submission" date="2024-09" db="EMBL/GenBank/DDBJ databases">
        <authorList>
            <person name="Sun Q."/>
            <person name="Mori K."/>
        </authorList>
    </citation>
    <scope>NUCLEOTIDE SEQUENCE [LARGE SCALE GENOMIC DNA]</scope>
    <source>
        <strain evidence="9 10">TBRC 0563</strain>
    </source>
</reference>
<feature type="transmembrane region" description="Helical" evidence="8">
    <location>
        <begin position="58"/>
        <end position="81"/>
    </location>
</feature>
<evidence type="ECO:0000256" key="1">
    <source>
        <dbReference type="ARBA" id="ARBA00004651"/>
    </source>
</evidence>
<keyword evidence="5 8" id="KW-0812">Transmembrane</keyword>
<evidence type="ECO:0000313" key="9">
    <source>
        <dbReference type="EMBL" id="MFB9838125.1"/>
    </source>
</evidence>
<name>A0ABV5YSS9_9ACTN</name>
<evidence type="ECO:0000256" key="5">
    <source>
        <dbReference type="ARBA" id="ARBA00022692"/>
    </source>
</evidence>
<organism evidence="9 10">
    <name type="scientific">Actinoallomurus acaciae</name>
    <dbReference type="NCBI Taxonomy" id="502577"/>
    <lineage>
        <taxon>Bacteria</taxon>
        <taxon>Bacillati</taxon>
        <taxon>Actinomycetota</taxon>
        <taxon>Actinomycetes</taxon>
        <taxon>Streptosporangiales</taxon>
        <taxon>Thermomonosporaceae</taxon>
        <taxon>Actinoallomurus</taxon>
    </lineage>
</organism>
<dbReference type="PANTHER" id="PTHR34702:SF1">
    <property type="entry name" value="NA(+)_H(+) ANTIPORTER SUBUNIT F"/>
    <property type="match status" value="1"/>
</dbReference>
<evidence type="ECO:0000313" key="10">
    <source>
        <dbReference type="Proteomes" id="UP001589627"/>
    </source>
</evidence>
<evidence type="ECO:0000256" key="2">
    <source>
        <dbReference type="ARBA" id="ARBA00009212"/>
    </source>
</evidence>
<dbReference type="PANTHER" id="PTHR34702">
    <property type="entry name" value="NA(+)/H(+) ANTIPORTER SUBUNIT F1"/>
    <property type="match status" value="1"/>
</dbReference>
<comment type="similarity">
    <text evidence="2">Belongs to the CPA3 antiporters (TC 2.A.63) subunit F family.</text>
</comment>
<feature type="transmembrane region" description="Helical" evidence="8">
    <location>
        <begin position="6"/>
        <end position="24"/>
    </location>
</feature>
<gene>
    <name evidence="9" type="ORF">ACFFNX_38775</name>
</gene>
<comment type="subcellular location">
    <subcellularLocation>
        <location evidence="1">Cell membrane</location>
        <topology evidence="1">Multi-pass membrane protein</topology>
    </subcellularLocation>
</comment>
<dbReference type="RefSeq" id="WP_378211105.1">
    <property type="nucleotide sequence ID" value="NZ_JBHLZP010000467.1"/>
</dbReference>
<protein>
    <submittedName>
        <fullName evidence="9">Monovalent cation/H+ antiporter complex subunit F</fullName>
    </submittedName>
</protein>
<accession>A0ABV5YSS9</accession>
<keyword evidence="6 8" id="KW-1133">Transmembrane helix</keyword>
<evidence type="ECO:0000256" key="4">
    <source>
        <dbReference type="ARBA" id="ARBA00022475"/>
    </source>
</evidence>
<comment type="caution">
    <text evidence="9">The sequence shown here is derived from an EMBL/GenBank/DDBJ whole genome shotgun (WGS) entry which is preliminary data.</text>
</comment>
<dbReference type="Pfam" id="PF04066">
    <property type="entry name" value="MrpF_PhaF"/>
    <property type="match status" value="1"/>
</dbReference>
<keyword evidence="4" id="KW-1003">Cell membrane</keyword>
<evidence type="ECO:0000256" key="8">
    <source>
        <dbReference type="SAM" id="Phobius"/>
    </source>
</evidence>
<feature type="transmembrane region" description="Helical" evidence="8">
    <location>
        <begin position="33"/>
        <end position="52"/>
    </location>
</feature>
<proteinExistence type="inferred from homology"/>
<evidence type="ECO:0000256" key="7">
    <source>
        <dbReference type="ARBA" id="ARBA00023136"/>
    </source>
</evidence>
<keyword evidence="10" id="KW-1185">Reference proteome</keyword>
<dbReference type="EMBL" id="JBHLZP010000467">
    <property type="protein sequence ID" value="MFB9838125.1"/>
    <property type="molecule type" value="Genomic_DNA"/>
</dbReference>
<dbReference type="InterPro" id="IPR007208">
    <property type="entry name" value="MrpF/PhaF-like"/>
</dbReference>
<sequence length="86" mass="8923">MTLVIDVLLVMLTAAMGIVIWRAVRGPTDADRLIAVDLGFVVFVAATALLAADARAHATLALVLVVTLVGFLATVAIALLLEGRTP</sequence>
<keyword evidence="3" id="KW-0813">Transport</keyword>
<evidence type="ECO:0000256" key="3">
    <source>
        <dbReference type="ARBA" id="ARBA00022448"/>
    </source>
</evidence>
<keyword evidence="7 8" id="KW-0472">Membrane</keyword>